<dbReference type="Proteomes" id="UP001500064">
    <property type="component" value="Unassembled WGS sequence"/>
</dbReference>
<comment type="caution">
    <text evidence="1">The sequence shown here is derived from an EMBL/GenBank/DDBJ whole genome shotgun (WGS) entry which is preliminary data.</text>
</comment>
<protein>
    <submittedName>
        <fullName evidence="1">Uncharacterized protein</fullName>
    </submittedName>
</protein>
<sequence>MSLTSLTATYCRPMTPTVAISQLRAALAVRGVSTRDDDVRTKHSCYSTLSLGRLKVTCGLEYFRWHTGSREWRWHPASDPAGAAERLVAALLAMSGHESPSPRSGSSALVMSLNLPTRGYPCH</sequence>
<keyword evidence="2" id="KW-1185">Reference proteome</keyword>
<evidence type="ECO:0000313" key="2">
    <source>
        <dbReference type="Proteomes" id="UP001500064"/>
    </source>
</evidence>
<accession>A0ABN2EQ11</accession>
<gene>
    <name evidence="1" type="ORF">GCM10009733_007980</name>
</gene>
<proteinExistence type="predicted"/>
<organism evidence="1 2">
    <name type="scientific">Nonomuraea maheshkhaliensis</name>
    <dbReference type="NCBI Taxonomy" id="419590"/>
    <lineage>
        <taxon>Bacteria</taxon>
        <taxon>Bacillati</taxon>
        <taxon>Actinomycetota</taxon>
        <taxon>Actinomycetes</taxon>
        <taxon>Streptosporangiales</taxon>
        <taxon>Streptosporangiaceae</taxon>
        <taxon>Nonomuraea</taxon>
    </lineage>
</organism>
<reference evidence="1 2" key="1">
    <citation type="journal article" date="2019" name="Int. J. Syst. Evol. Microbiol.">
        <title>The Global Catalogue of Microorganisms (GCM) 10K type strain sequencing project: providing services to taxonomists for standard genome sequencing and annotation.</title>
        <authorList>
            <consortium name="The Broad Institute Genomics Platform"/>
            <consortium name="The Broad Institute Genome Sequencing Center for Infectious Disease"/>
            <person name="Wu L."/>
            <person name="Ma J."/>
        </authorList>
    </citation>
    <scope>NUCLEOTIDE SEQUENCE [LARGE SCALE GENOMIC DNA]</scope>
    <source>
        <strain evidence="1 2">JCM 13929</strain>
    </source>
</reference>
<dbReference type="EMBL" id="BAAAMU010000003">
    <property type="protein sequence ID" value="GAA1614199.1"/>
    <property type="molecule type" value="Genomic_DNA"/>
</dbReference>
<name>A0ABN2EQ11_9ACTN</name>
<evidence type="ECO:0000313" key="1">
    <source>
        <dbReference type="EMBL" id="GAA1614199.1"/>
    </source>
</evidence>